<comment type="caution">
    <text evidence="5">The sequence shown here is derived from an EMBL/GenBank/DDBJ whole genome shotgun (WGS) entry which is preliminary data.</text>
</comment>
<dbReference type="Gene3D" id="3.40.220.10">
    <property type="entry name" value="Leucine Aminopeptidase, subunit E, domain 1"/>
    <property type="match status" value="1"/>
</dbReference>
<dbReference type="EMBL" id="BSPD01000003">
    <property type="protein sequence ID" value="GLS24417.1"/>
    <property type="molecule type" value="Genomic_DNA"/>
</dbReference>
<protein>
    <submittedName>
        <fullName evidence="5">Appr-1-p processing protein</fullName>
    </submittedName>
</protein>
<keyword evidence="6" id="KW-1185">Reference proteome</keyword>
<dbReference type="SMART" id="SM00506">
    <property type="entry name" value="A1pp"/>
    <property type="match status" value="1"/>
</dbReference>
<feature type="domain" description="Macro" evidence="4">
    <location>
        <begin position="1"/>
        <end position="158"/>
    </location>
</feature>
<dbReference type="AlphaFoldDB" id="A0AA37T849"/>
<sequence>MPIQFLKGDATQPAGDGQQVIVHVCNDLGRWGRGFVLALSQRWAEPEQTYKEAFKTEPKPSLGDVQFVSVSDSITVANLIGQHGIRSPRNKNAPAPIRYEAIETGLSTIGSYALKLGASIHMPRIGCGLAGGHWEEIEPIIELTLVNKGVSVFVYSII</sequence>
<dbReference type="PANTHER" id="PTHR47157">
    <property type="entry name" value="CHROMODOMAIN-HELICASE-DNA-BINDING PROTEIN 1-LIKE"/>
    <property type="match status" value="1"/>
</dbReference>
<dbReference type="Proteomes" id="UP001156870">
    <property type="component" value="Unassembled WGS sequence"/>
</dbReference>
<evidence type="ECO:0000313" key="6">
    <source>
        <dbReference type="Proteomes" id="UP001156870"/>
    </source>
</evidence>
<evidence type="ECO:0000256" key="2">
    <source>
        <dbReference type="ARBA" id="ARBA00022741"/>
    </source>
</evidence>
<comment type="similarity">
    <text evidence="1">Belongs to the SNF2/RAD54 helicase family.</text>
</comment>
<gene>
    <name evidence="5" type="ORF">GCM10007877_01280</name>
</gene>
<keyword evidence="2" id="KW-0547">Nucleotide-binding</keyword>
<organism evidence="5 6">
    <name type="scientific">Marinibactrum halimedae</name>
    <dbReference type="NCBI Taxonomy" id="1444977"/>
    <lineage>
        <taxon>Bacteria</taxon>
        <taxon>Pseudomonadati</taxon>
        <taxon>Pseudomonadota</taxon>
        <taxon>Gammaproteobacteria</taxon>
        <taxon>Cellvibrionales</taxon>
        <taxon>Cellvibrionaceae</taxon>
        <taxon>Marinibactrum</taxon>
    </lineage>
</organism>
<keyword evidence="3" id="KW-0067">ATP-binding</keyword>
<proteinExistence type="inferred from homology"/>
<dbReference type="SUPFAM" id="SSF52949">
    <property type="entry name" value="Macro domain-like"/>
    <property type="match status" value="1"/>
</dbReference>
<dbReference type="InterPro" id="IPR031053">
    <property type="entry name" value="ALC1"/>
</dbReference>
<reference evidence="5 6" key="1">
    <citation type="journal article" date="2014" name="Int. J. Syst. Evol. Microbiol.">
        <title>Complete genome sequence of Corynebacterium casei LMG S-19264T (=DSM 44701T), isolated from a smear-ripened cheese.</title>
        <authorList>
            <consortium name="US DOE Joint Genome Institute (JGI-PGF)"/>
            <person name="Walter F."/>
            <person name="Albersmeier A."/>
            <person name="Kalinowski J."/>
            <person name="Ruckert C."/>
        </authorList>
    </citation>
    <scope>NUCLEOTIDE SEQUENCE [LARGE SCALE GENOMIC DNA]</scope>
    <source>
        <strain evidence="5 6">NBRC 110095</strain>
    </source>
</reference>
<dbReference type="RefSeq" id="WP_232595621.1">
    <property type="nucleotide sequence ID" value="NZ_BSPD01000003.1"/>
</dbReference>
<evidence type="ECO:0000256" key="1">
    <source>
        <dbReference type="ARBA" id="ARBA00007025"/>
    </source>
</evidence>
<dbReference type="GO" id="GO:0006338">
    <property type="term" value="P:chromatin remodeling"/>
    <property type="evidence" value="ECO:0007669"/>
    <property type="project" value="InterPro"/>
</dbReference>
<evidence type="ECO:0000256" key="3">
    <source>
        <dbReference type="ARBA" id="ARBA00022840"/>
    </source>
</evidence>
<dbReference type="GO" id="GO:0006281">
    <property type="term" value="P:DNA repair"/>
    <property type="evidence" value="ECO:0007669"/>
    <property type="project" value="InterPro"/>
</dbReference>
<evidence type="ECO:0000259" key="4">
    <source>
        <dbReference type="PROSITE" id="PS51154"/>
    </source>
</evidence>
<dbReference type="InterPro" id="IPR043472">
    <property type="entry name" value="Macro_dom-like"/>
</dbReference>
<dbReference type="PANTHER" id="PTHR47157:SF1">
    <property type="entry name" value="CHROMODOMAIN-HELICASE-DNA-BINDING PROTEIN 1-LIKE"/>
    <property type="match status" value="1"/>
</dbReference>
<dbReference type="InterPro" id="IPR002589">
    <property type="entry name" value="Macro_dom"/>
</dbReference>
<evidence type="ECO:0000313" key="5">
    <source>
        <dbReference type="EMBL" id="GLS24417.1"/>
    </source>
</evidence>
<dbReference type="PROSITE" id="PS51154">
    <property type="entry name" value="MACRO"/>
    <property type="match status" value="1"/>
</dbReference>
<dbReference type="GO" id="GO:0003678">
    <property type="term" value="F:DNA helicase activity"/>
    <property type="evidence" value="ECO:0007669"/>
    <property type="project" value="InterPro"/>
</dbReference>
<name>A0AA37T849_9GAMM</name>
<dbReference type="GO" id="GO:0005524">
    <property type="term" value="F:ATP binding"/>
    <property type="evidence" value="ECO:0007669"/>
    <property type="project" value="UniProtKB-KW"/>
</dbReference>
<accession>A0AA37T849</accession>